<reference evidence="3" key="1">
    <citation type="submission" date="2016-11" db="EMBL/GenBank/DDBJ databases">
        <title>The genome of Nicotiana attenuata.</title>
        <authorList>
            <person name="Xu S."/>
            <person name="Brockmoeller T."/>
            <person name="Gaquerel E."/>
            <person name="Navarro A."/>
            <person name="Kuhl H."/>
            <person name="Gase K."/>
            <person name="Ling Z."/>
            <person name="Zhou W."/>
            <person name="Kreitzer C."/>
            <person name="Stanke M."/>
            <person name="Tang H."/>
            <person name="Lyons E."/>
            <person name="Pandey P."/>
            <person name="Pandey S.P."/>
            <person name="Timmermann B."/>
            <person name="Baldwin I.T."/>
        </authorList>
    </citation>
    <scope>NUCLEOTIDE SEQUENCE [LARGE SCALE GENOMIC DNA]</scope>
    <source>
        <strain evidence="3">UT</strain>
    </source>
</reference>
<dbReference type="Gene3D" id="2.60.120.330">
    <property type="entry name" value="B-lactam Antibiotic, Isopenicillin N Synthase, Chain"/>
    <property type="match status" value="1"/>
</dbReference>
<proteinExistence type="inferred from homology"/>
<dbReference type="KEGG" id="nau:109228270"/>
<dbReference type="PROSITE" id="PS51471">
    <property type="entry name" value="FE2OG_OXY"/>
    <property type="match status" value="1"/>
</dbReference>
<keyword evidence="3" id="KW-0223">Dioxygenase</keyword>
<dbReference type="GO" id="GO:0046872">
    <property type="term" value="F:metal ion binding"/>
    <property type="evidence" value="ECO:0007669"/>
    <property type="project" value="UniProtKB-KW"/>
</dbReference>
<dbReference type="Proteomes" id="UP000187609">
    <property type="component" value="Unassembled WGS sequence"/>
</dbReference>
<dbReference type="InterPro" id="IPR005123">
    <property type="entry name" value="Oxoglu/Fe-dep_dioxygenase_dom"/>
</dbReference>
<keyword evidence="4" id="KW-1185">Reference proteome</keyword>
<dbReference type="Pfam" id="PF03171">
    <property type="entry name" value="2OG-FeII_Oxy"/>
    <property type="match status" value="1"/>
</dbReference>
<dbReference type="InterPro" id="IPR050231">
    <property type="entry name" value="Iron_ascorbate_oxido_reductase"/>
</dbReference>
<dbReference type="PANTHER" id="PTHR47990">
    <property type="entry name" value="2-OXOGLUTARATE (2OG) AND FE(II)-DEPENDENT OXYGENASE SUPERFAMILY PROTEIN-RELATED"/>
    <property type="match status" value="1"/>
</dbReference>
<keyword evidence="1" id="KW-0479">Metal-binding</keyword>
<dbReference type="OMA" id="NSCIVIV"/>
<dbReference type="SMR" id="A0A1J6ITW9"/>
<evidence type="ECO:0000259" key="2">
    <source>
        <dbReference type="PROSITE" id="PS51471"/>
    </source>
</evidence>
<dbReference type="AlphaFoldDB" id="A0A1J6ITW9"/>
<evidence type="ECO:0000256" key="1">
    <source>
        <dbReference type="RuleBase" id="RU003682"/>
    </source>
</evidence>
<sequence>MFDVSKEIFEFPLETKLKNVSNKPFYGYLGQFPNLPSYESLCVPDVFIPGSVENFAKIFWPDANPDFCNLVHSCSKPLVKVDEIAKRMILESLELQTYVDELFGSTDYVFRLTRYKAIQGENLGLAGHTDGNYLTIVSQNGINGVQILNKNEEWIDVNISENSCIVIVGDALMAYTNGRLRSPYHRVAMVGNKDRFSLQLFSAPNVFYKIEAPKELVDDEHPLLFKPYDLLGYAQYIAIRANQGVPNVLKSFCGV</sequence>
<organism evidence="3 4">
    <name type="scientific">Nicotiana attenuata</name>
    <name type="common">Coyote tobacco</name>
    <dbReference type="NCBI Taxonomy" id="49451"/>
    <lineage>
        <taxon>Eukaryota</taxon>
        <taxon>Viridiplantae</taxon>
        <taxon>Streptophyta</taxon>
        <taxon>Embryophyta</taxon>
        <taxon>Tracheophyta</taxon>
        <taxon>Spermatophyta</taxon>
        <taxon>Magnoliopsida</taxon>
        <taxon>eudicotyledons</taxon>
        <taxon>Gunneridae</taxon>
        <taxon>Pentapetalae</taxon>
        <taxon>asterids</taxon>
        <taxon>lamiids</taxon>
        <taxon>Solanales</taxon>
        <taxon>Solanaceae</taxon>
        <taxon>Nicotianoideae</taxon>
        <taxon>Nicotianeae</taxon>
        <taxon>Nicotiana</taxon>
    </lineage>
</organism>
<dbReference type="EMBL" id="MJEQ01037188">
    <property type="protein sequence ID" value="OIT02235.1"/>
    <property type="molecule type" value="Genomic_DNA"/>
</dbReference>
<dbReference type="GeneID" id="109228270"/>
<name>A0A1J6ITW9_NICAT</name>
<protein>
    <submittedName>
        <fullName evidence="3">2-oxoglutarate-dependent dioxygenase aop1.2</fullName>
    </submittedName>
</protein>
<dbReference type="OrthoDB" id="1246700at2759"/>
<evidence type="ECO:0000313" key="3">
    <source>
        <dbReference type="EMBL" id="OIT02235.1"/>
    </source>
</evidence>
<dbReference type="GO" id="GO:0051213">
    <property type="term" value="F:dioxygenase activity"/>
    <property type="evidence" value="ECO:0007669"/>
    <property type="project" value="UniProtKB-KW"/>
</dbReference>
<gene>
    <name evidence="3" type="primary">AOP1.2_0</name>
    <name evidence="3" type="ORF">A4A49_24445</name>
</gene>
<comment type="similarity">
    <text evidence="1">Belongs to the iron/ascorbate-dependent oxidoreductase family.</text>
</comment>
<dbReference type="SUPFAM" id="SSF51197">
    <property type="entry name" value="Clavaminate synthase-like"/>
    <property type="match status" value="1"/>
</dbReference>
<evidence type="ECO:0000313" key="4">
    <source>
        <dbReference type="Proteomes" id="UP000187609"/>
    </source>
</evidence>
<comment type="caution">
    <text evidence="3">The sequence shown here is derived from an EMBL/GenBank/DDBJ whole genome shotgun (WGS) entry which is preliminary data.</text>
</comment>
<dbReference type="InterPro" id="IPR044861">
    <property type="entry name" value="IPNS-like_FE2OG_OXY"/>
</dbReference>
<dbReference type="STRING" id="49451.A0A1J6ITW9"/>
<accession>A0A1J6ITW9</accession>
<keyword evidence="1" id="KW-0560">Oxidoreductase</keyword>
<dbReference type="InterPro" id="IPR027443">
    <property type="entry name" value="IPNS-like_sf"/>
</dbReference>
<keyword evidence="1" id="KW-0408">Iron</keyword>
<dbReference type="Gramene" id="OIT02235">
    <property type="protein sequence ID" value="OIT02235"/>
    <property type="gene ID" value="A4A49_24445"/>
</dbReference>
<feature type="domain" description="Fe2OG dioxygenase" evidence="2">
    <location>
        <begin position="105"/>
        <end position="204"/>
    </location>
</feature>